<keyword evidence="3" id="KW-1185">Reference proteome</keyword>
<proteinExistence type="predicted"/>
<feature type="compositionally biased region" description="Polar residues" evidence="1">
    <location>
        <begin position="29"/>
        <end position="44"/>
    </location>
</feature>
<reference evidence="2" key="1">
    <citation type="submission" date="2016-04" db="EMBL/GenBank/DDBJ databases">
        <authorList>
            <person name="Evans L.H."/>
            <person name="Alamgir A."/>
            <person name="Owens N."/>
            <person name="Weber N.D."/>
            <person name="Virtaneva K."/>
            <person name="Barbian K."/>
            <person name="Babar A."/>
            <person name="Rosenke K."/>
        </authorList>
    </citation>
    <scope>NUCLEOTIDE SEQUENCE [LARGE SCALE GENOMIC DNA]</scope>
    <source>
        <strain evidence="2">CBS 101.48</strain>
    </source>
</reference>
<dbReference type="EMBL" id="LT551651">
    <property type="protein sequence ID" value="SAL97279.1"/>
    <property type="molecule type" value="Genomic_DNA"/>
</dbReference>
<evidence type="ECO:0000256" key="1">
    <source>
        <dbReference type="SAM" id="MobiDB-lite"/>
    </source>
</evidence>
<dbReference type="InParanoid" id="A0A168LQA3"/>
<gene>
    <name evidence="2" type="primary">ABSGL_02753.1 scaffold 3763</name>
</gene>
<sequence length="89" mass="9830">MLLLSGSDFLHGKPSLPQEQSEWLERNPHQNGKPQLQHTSHTTHSSLFVLPSGHTYRQRARALNATVALLPQTPTKATGIPMITLVSLI</sequence>
<name>A0A168LQA3_ABSGL</name>
<accession>A0A168LQA3</accession>
<dbReference type="Proteomes" id="UP000078561">
    <property type="component" value="Unassembled WGS sequence"/>
</dbReference>
<evidence type="ECO:0000313" key="2">
    <source>
        <dbReference type="EMBL" id="SAL97279.1"/>
    </source>
</evidence>
<protein>
    <submittedName>
        <fullName evidence="2">Uncharacterized protein</fullName>
    </submittedName>
</protein>
<organism evidence="2">
    <name type="scientific">Absidia glauca</name>
    <name type="common">Pin mould</name>
    <dbReference type="NCBI Taxonomy" id="4829"/>
    <lineage>
        <taxon>Eukaryota</taxon>
        <taxon>Fungi</taxon>
        <taxon>Fungi incertae sedis</taxon>
        <taxon>Mucoromycota</taxon>
        <taxon>Mucoromycotina</taxon>
        <taxon>Mucoromycetes</taxon>
        <taxon>Mucorales</taxon>
        <taxon>Cunninghamellaceae</taxon>
        <taxon>Absidia</taxon>
    </lineage>
</organism>
<evidence type="ECO:0000313" key="3">
    <source>
        <dbReference type="Proteomes" id="UP000078561"/>
    </source>
</evidence>
<dbReference type="AlphaFoldDB" id="A0A168LQA3"/>
<feature type="region of interest" description="Disordered" evidence="1">
    <location>
        <begin position="1"/>
        <end position="44"/>
    </location>
</feature>